<organism evidence="2 3">
    <name type="scientific">Prorocentrum cordatum</name>
    <dbReference type="NCBI Taxonomy" id="2364126"/>
    <lineage>
        <taxon>Eukaryota</taxon>
        <taxon>Sar</taxon>
        <taxon>Alveolata</taxon>
        <taxon>Dinophyceae</taxon>
        <taxon>Prorocentrales</taxon>
        <taxon>Prorocentraceae</taxon>
        <taxon>Prorocentrum</taxon>
    </lineage>
</organism>
<dbReference type="InterPro" id="IPR036719">
    <property type="entry name" value="Neuro-gated_channel_TM_sf"/>
</dbReference>
<feature type="transmembrane region" description="Helical" evidence="1">
    <location>
        <begin position="690"/>
        <end position="713"/>
    </location>
</feature>
<keyword evidence="1" id="KW-0472">Membrane</keyword>
<evidence type="ECO:0000313" key="2">
    <source>
        <dbReference type="EMBL" id="CAK0848596.1"/>
    </source>
</evidence>
<dbReference type="Gene3D" id="1.20.58.390">
    <property type="entry name" value="Neurotransmitter-gated ion-channel transmembrane domain"/>
    <property type="match status" value="1"/>
</dbReference>
<name>A0ABN9TRJ8_9DINO</name>
<keyword evidence="1" id="KW-0812">Transmembrane</keyword>
<dbReference type="InterPro" id="IPR038050">
    <property type="entry name" value="Neuro_actylchol_rec"/>
</dbReference>
<keyword evidence="1" id="KW-1133">Transmembrane helix</keyword>
<feature type="transmembrane region" description="Helical" evidence="1">
    <location>
        <begin position="256"/>
        <end position="277"/>
    </location>
</feature>
<feature type="transmembrane region" description="Helical" evidence="1">
    <location>
        <begin position="621"/>
        <end position="641"/>
    </location>
</feature>
<comment type="caution">
    <text evidence="2">The sequence shown here is derived from an EMBL/GenBank/DDBJ whole genome shotgun (WGS) entry which is preliminary data.</text>
</comment>
<reference evidence="2" key="1">
    <citation type="submission" date="2023-10" db="EMBL/GenBank/DDBJ databases">
        <authorList>
            <person name="Chen Y."/>
            <person name="Shah S."/>
            <person name="Dougan E. K."/>
            <person name="Thang M."/>
            <person name="Chan C."/>
        </authorList>
    </citation>
    <scope>NUCLEOTIDE SEQUENCE [LARGE SCALE GENOMIC DNA]</scope>
</reference>
<feature type="transmembrane region" description="Helical" evidence="1">
    <location>
        <begin position="132"/>
        <end position="151"/>
    </location>
</feature>
<feature type="transmembrane region" description="Helical" evidence="1">
    <location>
        <begin position="289"/>
        <end position="310"/>
    </location>
</feature>
<protein>
    <submittedName>
        <fullName evidence="2">Uncharacterized protein</fullName>
    </submittedName>
</protein>
<proteinExistence type="predicted"/>
<gene>
    <name evidence="2" type="ORF">PCOR1329_LOCUS41493</name>
</gene>
<dbReference type="Proteomes" id="UP001189429">
    <property type="component" value="Unassembled WGS sequence"/>
</dbReference>
<keyword evidence="3" id="KW-1185">Reference proteome</keyword>
<evidence type="ECO:0000313" key="3">
    <source>
        <dbReference type="Proteomes" id="UP001189429"/>
    </source>
</evidence>
<dbReference type="SUPFAM" id="SSF90112">
    <property type="entry name" value="Neurotransmitter-gated ion-channel transmembrane pore"/>
    <property type="match status" value="1"/>
</dbReference>
<feature type="transmembrane region" description="Helical" evidence="1">
    <location>
        <begin position="197"/>
        <end position="214"/>
    </location>
</feature>
<accession>A0ABN9TRJ8</accession>
<sequence length="719" mass="78456">MDDRPQGGDRLLVWAPYIWRACREEPPAAHGNTVMISIRLVKLHSVDATANVITLTADIFGDGYNLFWADTCVLPVKCHIAAASLGGGDQREEYETMLDEHKEAVAVALPMPGGAEASSSPLNLSLTSSRCMLNLICPTLMMVVLSWFVFFTPVAKSDRLAYSVTLLLAAMAVQFITADKRPAEQYDGWIDKLMSGAYIMIILPIVETAFLFRIEARIEASMEQYSADETRTHHERLSLLANGHNRIRMVDRICRVAYPIAIVLFLLGLFGPGSPVFENRHEHKAPASISLIGLSLFTIPLMGMMFWFTVKNLYQMGPHSTRELSQELKEALSPQRIVRVAALPVRPRLARGPHREKWVSKDQALLQCHVVLCELSLLTAHNQRMSSATVIDTFTMDQKHVVAEGLEDILAECRKEVETARVWGIEALRDVGSPEAGLAVSLESLATSDVEVKSRNDLQAYRPDDAPIGGRSDSAPACVAAGRILAAIQGFYKDVMVVDRLHYDRHMLLTAEITRRISWVTLSNSRDVSQKKVLVMTVASADFKGTGSDPEARGVTSVARGGSRSSRAQWRLSRSSQLARNSASIPESICETPGMLAAGSRRGSGFEVFGRLLSPRFAEGALLPALALAAAACILGARLAFLPAPAAQPARQHQALLRAGAALAAAAPAAALAEPDELVDYNFAGEFTPFLIIGYFTLTTALTGFSFVSYLVLTKLKII</sequence>
<evidence type="ECO:0000256" key="1">
    <source>
        <dbReference type="SAM" id="Phobius"/>
    </source>
</evidence>
<feature type="transmembrane region" description="Helical" evidence="1">
    <location>
        <begin position="160"/>
        <end position="177"/>
    </location>
</feature>
<dbReference type="EMBL" id="CAUYUJ010014991">
    <property type="protein sequence ID" value="CAK0848596.1"/>
    <property type="molecule type" value="Genomic_DNA"/>
</dbReference>